<dbReference type="InterPro" id="IPR036420">
    <property type="entry name" value="BRCT_dom_sf"/>
</dbReference>
<reference evidence="22" key="1">
    <citation type="submission" date="2021-03" db="EMBL/GenBank/DDBJ databases">
        <title>Chromosome level genome of the anhydrobiotic midge Polypedilum vanderplanki.</title>
        <authorList>
            <person name="Yoshida Y."/>
            <person name="Kikawada T."/>
            <person name="Gusev O."/>
        </authorList>
    </citation>
    <scope>NUCLEOTIDE SEQUENCE</scope>
    <source>
        <strain evidence="22">NIAS01</strain>
        <tissue evidence="22">Whole body or cell culture</tissue>
    </source>
</reference>
<dbReference type="InterPro" id="IPR001357">
    <property type="entry name" value="BRCT_dom"/>
</dbReference>
<keyword evidence="11" id="KW-0067">ATP-binding</keyword>
<dbReference type="GO" id="GO:0006310">
    <property type="term" value="P:DNA recombination"/>
    <property type="evidence" value="ECO:0007669"/>
    <property type="project" value="UniProtKB-KW"/>
</dbReference>
<comment type="catalytic activity">
    <reaction evidence="18">
        <text>ATP + (deoxyribonucleotide)n-3'-hydroxyl + 5'-phospho-(deoxyribonucleotide)m = (deoxyribonucleotide)n+m + AMP + diphosphate.</text>
        <dbReference type="EC" id="6.5.1.1"/>
    </reaction>
</comment>
<evidence type="ECO:0000256" key="18">
    <source>
        <dbReference type="ARBA" id="ARBA00034003"/>
    </source>
</evidence>
<protein>
    <recommendedName>
        <fullName evidence="5">DNA ligase 4</fullName>
        <ecNumber evidence="4">6.5.1.1</ecNumber>
    </recommendedName>
    <alternativeName>
        <fullName evidence="17">DNA ligase IV</fullName>
    </alternativeName>
    <alternativeName>
        <fullName evidence="16">Polydeoxyribonucleotide synthase [ATP] 4</fullName>
    </alternativeName>
</protein>
<dbReference type="InterPro" id="IPR036599">
    <property type="entry name" value="DNA_ligase_N_sf"/>
</dbReference>
<dbReference type="InterPro" id="IPR012340">
    <property type="entry name" value="NA-bd_OB-fold"/>
</dbReference>
<evidence type="ECO:0000256" key="17">
    <source>
        <dbReference type="ARBA" id="ARBA00031942"/>
    </source>
</evidence>
<keyword evidence="12" id="KW-0460">Magnesium</keyword>
<evidence type="ECO:0000256" key="7">
    <source>
        <dbReference type="ARBA" id="ARBA00022723"/>
    </source>
</evidence>
<comment type="similarity">
    <text evidence="3 19">Belongs to the ATP-dependent DNA ligase family.</text>
</comment>
<dbReference type="SUPFAM" id="SSF50249">
    <property type="entry name" value="Nucleic acid-binding proteins"/>
    <property type="match status" value="1"/>
</dbReference>
<keyword evidence="23" id="KW-1185">Reference proteome</keyword>
<dbReference type="PROSITE" id="PS50172">
    <property type="entry name" value="BRCT"/>
    <property type="match status" value="1"/>
</dbReference>
<keyword evidence="6" id="KW-0436">Ligase</keyword>
<keyword evidence="14" id="KW-0234">DNA repair</keyword>
<dbReference type="GO" id="GO:0005958">
    <property type="term" value="C:DNA-dependent protein kinase-DNA ligase 4 complex"/>
    <property type="evidence" value="ECO:0007669"/>
    <property type="project" value="TreeGrafter"/>
</dbReference>
<dbReference type="SUPFAM" id="SSF52113">
    <property type="entry name" value="BRCT domain"/>
    <property type="match status" value="1"/>
</dbReference>
<dbReference type="PANTHER" id="PTHR45997:SF1">
    <property type="entry name" value="DNA LIGASE 4"/>
    <property type="match status" value="1"/>
</dbReference>
<evidence type="ECO:0000256" key="16">
    <source>
        <dbReference type="ARBA" id="ARBA00030676"/>
    </source>
</evidence>
<evidence type="ECO:0000256" key="19">
    <source>
        <dbReference type="RuleBase" id="RU004196"/>
    </source>
</evidence>
<keyword evidence="8" id="KW-0677">Repeat</keyword>
<dbReference type="NCBIfam" id="TIGR00574">
    <property type="entry name" value="dnl1"/>
    <property type="match status" value="1"/>
</dbReference>
<dbReference type="OrthoDB" id="151490at2759"/>
<comment type="caution">
    <text evidence="22">The sequence shown here is derived from an EMBL/GenBank/DDBJ whole genome shotgun (WGS) entry which is preliminary data.</text>
</comment>
<dbReference type="GO" id="GO:0006303">
    <property type="term" value="P:double-strand break repair via nonhomologous end joining"/>
    <property type="evidence" value="ECO:0007669"/>
    <property type="project" value="TreeGrafter"/>
</dbReference>
<dbReference type="GO" id="GO:0005524">
    <property type="term" value="F:ATP binding"/>
    <property type="evidence" value="ECO:0007669"/>
    <property type="project" value="UniProtKB-KW"/>
</dbReference>
<evidence type="ECO:0000256" key="13">
    <source>
        <dbReference type="ARBA" id="ARBA00023172"/>
    </source>
</evidence>
<dbReference type="CDD" id="cd07903">
    <property type="entry name" value="Adenylation_DNA_ligase_IV"/>
    <property type="match status" value="1"/>
</dbReference>
<keyword evidence="10" id="KW-0227">DNA damage</keyword>
<evidence type="ECO:0000256" key="3">
    <source>
        <dbReference type="ARBA" id="ARBA00007572"/>
    </source>
</evidence>
<dbReference type="SUPFAM" id="SSF56091">
    <property type="entry name" value="DNA ligase/mRNA capping enzyme, catalytic domain"/>
    <property type="match status" value="1"/>
</dbReference>
<dbReference type="GO" id="GO:0032807">
    <property type="term" value="C:DNA ligase IV complex"/>
    <property type="evidence" value="ECO:0007669"/>
    <property type="project" value="TreeGrafter"/>
</dbReference>
<evidence type="ECO:0000256" key="11">
    <source>
        <dbReference type="ARBA" id="ARBA00022840"/>
    </source>
</evidence>
<dbReference type="InterPro" id="IPR029710">
    <property type="entry name" value="LIG4"/>
</dbReference>
<evidence type="ECO:0000256" key="12">
    <source>
        <dbReference type="ARBA" id="ARBA00022842"/>
    </source>
</evidence>
<dbReference type="GO" id="GO:0046872">
    <property type="term" value="F:metal ion binding"/>
    <property type="evidence" value="ECO:0007669"/>
    <property type="project" value="UniProtKB-KW"/>
</dbReference>
<evidence type="ECO:0000256" key="5">
    <source>
        <dbReference type="ARBA" id="ARBA00022073"/>
    </source>
</evidence>
<dbReference type="Gene3D" id="1.10.3260.10">
    <property type="entry name" value="DNA ligase, ATP-dependent, N-terminal domain"/>
    <property type="match status" value="1"/>
</dbReference>
<evidence type="ECO:0000256" key="10">
    <source>
        <dbReference type="ARBA" id="ARBA00022763"/>
    </source>
</evidence>
<dbReference type="Proteomes" id="UP001107558">
    <property type="component" value="Chromosome 2"/>
</dbReference>
<keyword evidence="13" id="KW-0233">DNA recombination</keyword>
<keyword evidence="15" id="KW-0539">Nucleus</keyword>
<dbReference type="GO" id="GO:0071897">
    <property type="term" value="P:DNA biosynthetic process"/>
    <property type="evidence" value="ECO:0007669"/>
    <property type="project" value="InterPro"/>
</dbReference>
<evidence type="ECO:0000256" key="2">
    <source>
        <dbReference type="ARBA" id="ARBA00004123"/>
    </source>
</evidence>
<dbReference type="InterPro" id="IPR044125">
    <property type="entry name" value="Adenylation_DNA_ligase_IV"/>
</dbReference>
<dbReference type="EMBL" id="JADBJN010000002">
    <property type="protein sequence ID" value="KAG5677679.1"/>
    <property type="molecule type" value="Genomic_DNA"/>
</dbReference>
<dbReference type="GO" id="GO:0006297">
    <property type="term" value="P:nucleotide-excision repair, DNA gap filling"/>
    <property type="evidence" value="ECO:0007669"/>
    <property type="project" value="TreeGrafter"/>
</dbReference>
<evidence type="ECO:0000259" key="21">
    <source>
        <dbReference type="PROSITE" id="PS50172"/>
    </source>
</evidence>
<evidence type="ECO:0000256" key="6">
    <source>
        <dbReference type="ARBA" id="ARBA00022598"/>
    </source>
</evidence>
<dbReference type="Gene3D" id="2.40.50.140">
    <property type="entry name" value="Nucleic acid-binding proteins"/>
    <property type="match status" value="1"/>
</dbReference>
<dbReference type="InterPro" id="IPR012310">
    <property type="entry name" value="DNA_ligase_ATP-dep_cent"/>
</dbReference>
<dbReference type="InterPro" id="IPR000977">
    <property type="entry name" value="DNA_ligase_ATP-dep"/>
</dbReference>
<evidence type="ECO:0000256" key="14">
    <source>
        <dbReference type="ARBA" id="ARBA00023204"/>
    </source>
</evidence>
<evidence type="ECO:0000256" key="4">
    <source>
        <dbReference type="ARBA" id="ARBA00012727"/>
    </source>
</evidence>
<dbReference type="Pfam" id="PF01068">
    <property type="entry name" value="DNA_ligase_A_M"/>
    <property type="match status" value="1"/>
</dbReference>
<dbReference type="GO" id="GO:0003910">
    <property type="term" value="F:DNA ligase (ATP) activity"/>
    <property type="evidence" value="ECO:0007669"/>
    <property type="project" value="UniProtKB-EC"/>
</dbReference>
<accession>A0A9J6C6T9</accession>
<comment type="cofactor">
    <cofactor evidence="1">
        <name>Mg(2+)</name>
        <dbReference type="ChEBI" id="CHEBI:18420"/>
    </cofactor>
</comment>
<dbReference type="Pfam" id="PF04675">
    <property type="entry name" value="DNA_ligase_A_N"/>
    <property type="match status" value="1"/>
</dbReference>
<dbReference type="AlphaFoldDB" id="A0A9J6C6T9"/>
<evidence type="ECO:0000313" key="23">
    <source>
        <dbReference type="Proteomes" id="UP001107558"/>
    </source>
</evidence>
<dbReference type="Gene3D" id="3.30.470.30">
    <property type="entry name" value="DNA ligase/mRNA capping enzyme"/>
    <property type="match status" value="1"/>
</dbReference>
<dbReference type="InterPro" id="IPR012308">
    <property type="entry name" value="DNA_ligase_ATP-dep_N"/>
</dbReference>
<name>A0A9J6C6T9_POLVA</name>
<evidence type="ECO:0000313" key="22">
    <source>
        <dbReference type="EMBL" id="KAG5677679.1"/>
    </source>
</evidence>
<comment type="subcellular location">
    <subcellularLocation>
        <location evidence="2">Nucleus</location>
    </subcellularLocation>
</comment>
<evidence type="ECO:0000256" key="9">
    <source>
        <dbReference type="ARBA" id="ARBA00022741"/>
    </source>
</evidence>
<feature type="domain" description="BRCT" evidence="21">
    <location>
        <begin position="634"/>
        <end position="710"/>
    </location>
</feature>
<organism evidence="22 23">
    <name type="scientific">Polypedilum vanderplanki</name>
    <name type="common">Sleeping chironomid midge</name>
    <dbReference type="NCBI Taxonomy" id="319348"/>
    <lineage>
        <taxon>Eukaryota</taxon>
        <taxon>Metazoa</taxon>
        <taxon>Ecdysozoa</taxon>
        <taxon>Arthropoda</taxon>
        <taxon>Hexapoda</taxon>
        <taxon>Insecta</taxon>
        <taxon>Pterygota</taxon>
        <taxon>Neoptera</taxon>
        <taxon>Endopterygota</taxon>
        <taxon>Diptera</taxon>
        <taxon>Nematocera</taxon>
        <taxon>Chironomoidea</taxon>
        <taxon>Chironomidae</taxon>
        <taxon>Chironominae</taxon>
        <taxon>Polypedilum</taxon>
        <taxon>Polypedilum</taxon>
    </lineage>
</organism>
<dbReference type="GO" id="GO:0003677">
    <property type="term" value="F:DNA binding"/>
    <property type="evidence" value="ECO:0007669"/>
    <property type="project" value="InterPro"/>
</dbReference>
<feature type="domain" description="ATP-dependent DNA ligase family profile" evidence="20">
    <location>
        <begin position="335"/>
        <end position="462"/>
    </location>
</feature>
<evidence type="ECO:0000256" key="15">
    <source>
        <dbReference type="ARBA" id="ARBA00023242"/>
    </source>
</evidence>
<evidence type="ECO:0000259" key="20">
    <source>
        <dbReference type="PROSITE" id="PS50160"/>
    </source>
</evidence>
<dbReference type="PROSITE" id="PS50160">
    <property type="entry name" value="DNA_LIGASE_A3"/>
    <property type="match status" value="1"/>
</dbReference>
<evidence type="ECO:0000256" key="1">
    <source>
        <dbReference type="ARBA" id="ARBA00001946"/>
    </source>
</evidence>
<keyword evidence="7" id="KW-0479">Metal-binding</keyword>
<proteinExistence type="inferred from homology"/>
<sequence length="886" mass="104295">MSFMQKLAFEDLANVFEQCIYATSTSQRDNYMKKYFEQVLTFQKIYMDEFPNGNSSLFSLLRLILSNNEHERAYGLQERKLRSLLIKILAVTGDNAIKIEKCNESDIADIVFDIISSKRKSKLSIADVDDALNEISINQKVSEQKYQLEKLYLNGSAKCLKWIIKIILKNMKLKISSAKILEKVHPLGGKLFLKYNHLSTVIEFIEKGQAIEAMKDVIKPFTPIRSMLSQRFTKDMNSIIENLELYKEIKMDGERFQLHMQNGEFKYFSRNAHDYSETFNELITPLIKFKVVVHSVILDGEMLVWNKELKRVITKGESDVDVKKMRDINYYLRPCFCAFDVLYLNGTNFMNQPFYHRYEILRSLFDDRVGVLIKTNPIKIKDVDDLVLQFNEALENNEEGIILKRADSFYMPGEREKGWYKMKADYFNDEVVQDFDCVIIGGYFKNPHTREMIQSYQMGVIEKQNDEFFYVYSVGEVSIGIKGIERKILYEKLLQSASDYSGETIIEFEKGKIFLGRKKPDIIIQPHKSIVLQIRVSELTPSNDFFTEYSFRFPRIVSIRYDKFWDESCTIQEFQQMYKIDDVINRRTIKVNKRNIYAEDFSSPKKKRQRISLVKSRARAIENFCHNSEEDVQPIDNVLNGIEFCVRTSSQNLPSVDDLKLLLKLHGASLTEFPRKKKTFAVVAGDIDEQIKIYVNNKTHSILKVDWLVKNFAKDLPLLDIPKLTPLDFYFMTDEMYEENFKQNYDKYGDSYYNVIESVDEMMKIVNNMQIEHKISSQEIKEFEQEIYSIDGTENYKIFRKYSAKFIYGSEFNMKMRWSEKVFEFLGGKISHNQDKNDFIIFVDKETFNIREHPELKKSKIIDYQFILNSNDHNTLDKLNDYLIES</sequence>
<gene>
    <name evidence="22" type="ORF">PVAND_007416</name>
</gene>
<dbReference type="EC" id="6.5.1.1" evidence="4"/>
<dbReference type="PANTHER" id="PTHR45997">
    <property type="entry name" value="DNA LIGASE 4"/>
    <property type="match status" value="1"/>
</dbReference>
<keyword evidence="9" id="KW-0547">Nucleotide-binding</keyword>
<evidence type="ECO:0000256" key="8">
    <source>
        <dbReference type="ARBA" id="ARBA00022737"/>
    </source>
</evidence>
<dbReference type="Gene3D" id="3.40.50.10190">
    <property type="entry name" value="BRCT domain"/>
    <property type="match status" value="1"/>
</dbReference>